<dbReference type="Pfam" id="PF04696">
    <property type="entry name" value="Pinin_SDK_memA"/>
    <property type="match status" value="1"/>
</dbReference>
<keyword evidence="6" id="KW-0508">mRNA splicing</keyword>
<dbReference type="EMBL" id="LJZO01000069">
    <property type="protein sequence ID" value="ROV88272.1"/>
    <property type="molecule type" value="Genomic_DNA"/>
</dbReference>
<gene>
    <name evidence="10" type="ORF">VSDG_09045</name>
</gene>
<name>A0A423VBU6_CYTCH</name>
<keyword evidence="5" id="KW-0804">Transcription</keyword>
<evidence type="ECO:0000256" key="2">
    <source>
        <dbReference type="ARBA" id="ARBA00010386"/>
    </source>
</evidence>
<feature type="region of interest" description="Disordered" evidence="8">
    <location>
        <begin position="1"/>
        <end position="236"/>
    </location>
</feature>
<comment type="similarity">
    <text evidence="2">Belongs to the pinin family.</text>
</comment>
<feature type="compositionally biased region" description="Basic and acidic residues" evidence="8">
    <location>
        <begin position="170"/>
        <end position="185"/>
    </location>
</feature>
<evidence type="ECO:0000256" key="6">
    <source>
        <dbReference type="ARBA" id="ARBA00023187"/>
    </source>
</evidence>
<evidence type="ECO:0000313" key="11">
    <source>
        <dbReference type="Proteomes" id="UP000284375"/>
    </source>
</evidence>
<comment type="caution">
    <text evidence="10">The sequence shown here is derived from an EMBL/GenBank/DDBJ whole genome shotgun (WGS) entry which is preliminary data.</text>
</comment>
<dbReference type="OrthoDB" id="330772at2759"/>
<accession>A0A423VBU6</accession>
<evidence type="ECO:0000256" key="4">
    <source>
        <dbReference type="ARBA" id="ARBA00023015"/>
    </source>
</evidence>
<feature type="region of interest" description="Disordered" evidence="8">
    <location>
        <begin position="322"/>
        <end position="393"/>
    </location>
</feature>
<evidence type="ECO:0000256" key="1">
    <source>
        <dbReference type="ARBA" id="ARBA00004123"/>
    </source>
</evidence>
<dbReference type="GO" id="GO:0008380">
    <property type="term" value="P:RNA splicing"/>
    <property type="evidence" value="ECO:0007669"/>
    <property type="project" value="UniProtKB-KW"/>
</dbReference>
<feature type="compositionally biased region" description="Basic and acidic residues" evidence="8">
    <location>
        <begin position="209"/>
        <end position="236"/>
    </location>
</feature>
<sequence length="393" mass="44472">MSTSDSPVADTDAIMSEINPSETNALKRKSHGSSPDHDENGSGDVPTKRPRIVDIPGGSPEPEEHSGRNGNGNGTTENGNREPRDSAAKDAPSKEESRSPYTQRAVKRTDIPSSPERRWRPSETKRHDNRSPSGPPDRRTSGARRDSNARSSPDRRGSGSGRRMSSFGAETDRDRRESFTQEDKKRGRRLFGGLLNTLSQTTSNSQQKRRLEIEKRQQEKATQQAREDDKRRSEKLAKLERIRRIEQVRFDEQVMRTRHSNMLAMAHSLRTRSEPELYYRPWELSPEQEETIKDQVHNAEGQIEQEVKEFKRRKEQRLKELGALPSSSEFEATVGEQVEECSNNAAPDESIAAATGTNDRNPSPAPALSQRSSHHEDRDHDEMVEAKEDTVIY</sequence>
<dbReference type="PANTHER" id="PTHR12707">
    <property type="entry name" value="PINN"/>
    <property type="match status" value="1"/>
</dbReference>
<reference evidence="10 11" key="1">
    <citation type="submission" date="2015-09" db="EMBL/GenBank/DDBJ databases">
        <title>Host preference determinants of Valsa canker pathogens revealed by comparative genomics.</title>
        <authorList>
            <person name="Yin Z."/>
            <person name="Huang L."/>
        </authorList>
    </citation>
    <scope>NUCLEOTIDE SEQUENCE [LARGE SCALE GENOMIC DNA]</scope>
    <source>
        <strain evidence="10 11">YSFL</strain>
    </source>
</reference>
<dbReference type="STRING" id="252740.A0A423VBU6"/>
<feature type="compositionally biased region" description="Polar residues" evidence="8">
    <location>
        <begin position="196"/>
        <end position="206"/>
    </location>
</feature>
<keyword evidence="7" id="KW-0539">Nucleus</keyword>
<dbReference type="GO" id="GO:0071013">
    <property type="term" value="C:catalytic step 2 spliceosome"/>
    <property type="evidence" value="ECO:0007669"/>
    <property type="project" value="TreeGrafter"/>
</dbReference>
<dbReference type="PANTHER" id="PTHR12707:SF0">
    <property type="entry name" value="PININ"/>
    <property type="match status" value="1"/>
</dbReference>
<proteinExistence type="inferred from homology"/>
<dbReference type="InterPro" id="IPR006786">
    <property type="entry name" value="Pinin_SDK_MemA"/>
</dbReference>
<evidence type="ECO:0000256" key="5">
    <source>
        <dbReference type="ARBA" id="ARBA00023163"/>
    </source>
</evidence>
<evidence type="ECO:0000256" key="7">
    <source>
        <dbReference type="ARBA" id="ARBA00023242"/>
    </source>
</evidence>
<keyword evidence="4" id="KW-0805">Transcription regulation</keyword>
<evidence type="ECO:0000313" key="10">
    <source>
        <dbReference type="EMBL" id="ROV88272.1"/>
    </source>
</evidence>
<dbReference type="GO" id="GO:0006397">
    <property type="term" value="P:mRNA processing"/>
    <property type="evidence" value="ECO:0007669"/>
    <property type="project" value="UniProtKB-KW"/>
</dbReference>
<organism evidence="10 11">
    <name type="scientific">Cytospora chrysosperma</name>
    <name type="common">Cytospora canker fungus</name>
    <name type="synonym">Sphaeria chrysosperma</name>
    <dbReference type="NCBI Taxonomy" id="252740"/>
    <lineage>
        <taxon>Eukaryota</taxon>
        <taxon>Fungi</taxon>
        <taxon>Dikarya</taxon>
        <taxon>Ascomycota</taxon>
        <taxon>Pezizomycotina</taxon>
        <taxon>Sordariomycetes</taxon>
        <taxon>Sordariomycetidae</taxon>
        <taxon>Diaporthales</taxon>
        <taxon>Cytosporaceae</taxon>
        <taxon>Cytospora</taxon>
    </lineage>
</organism>
<dbReference type="InterPro" id="IPR039853">
    <property type="entry name" value="Pinin"/>
</dbReference>
<dbReference type="Proteomes" id="UP000284375">
    <property type="component" value="Unassembled WGS sequence"/>
</dbReference>
<feature type="compositionally biased region" description="Basic and acidic residues" evidence="8">
    <location>
        <begin position="79"/>
        <end position="98"/>
    </location>
</feature>
<evidence type="ECO:0000259" key="9">
    <source>
        <dbReference type="Pfam" id="PF04696"/>
    </source>
</evidence>
<feature type="compositionally biased region" description="Basic and acidic residues" evidence="8">
    <location>
        <begin position="373"/>
        <end position="393"/>
    </location>
</feature>
<keyword evidence="11" id="KW-1185">Reference proteome</keyword>
<evidence type="ECO:0000256" key="8">
    <source>
        <dbReference type="SAM" id="MobiDB-lite"/>
    </source>
</evidence>
<feature type="compositionally biased region" description="Basic and acidic residues" evidence="8">
    <location>
        <begin position="107"/>
        <end position="157"/>
    </location>
</feature>
<keyword evidence="3" id="KW-0507">mRNA processing</keyword>
<comment type="subcellular location">
    <subcellularLocation>
        <location evidence="1">Nucleus</location>
    </subcellularLocation>
</comment>
<protein>
    <recommendedName>
        <fullName evidence="9">Pinin/SDK/MemA protein domain-containing protein</fullName>
    </recommendedName>
</protein>
<dbReference type="AlphaFoldDB" id="A0A423VBU6"/>
<evidence type="ECO:0000256" key="3">
    <source>
        <dbReference type="ARBA" id="ARBA00022664"/>
    </source>
</evidence>
<feature type="domain" description="Pinin/SDK/MemA protein" evidence="9">
    <location>
        <begin position="181"/>
        <end position="296"/>
    </location>
</feature>